<dbReference type="Proteomes" id="UP000661112">
    <property type="component" value="Unassembled WGS sequence"/>
</dbReference>
<accession>A0ABR8D6P2</accession>
<organism evidence="1 2">
    <name type="scientific">Anabaena azotica FACHB-119</name>
    <dbReference type="NCBI Taxonomy" id="947527"/>
    <lineage>
        <taxon>Bacteria</taxon>
        <taxon>Bacillati</taxon>
        <taxon>Cyanobacteriota</taxon>
        <taxon>Cyanophyceae</taxon>
        <taxon>Nostocales</taxon>
        <taxon>Nostocaceae</taxon>
        <taxon>Anabaena</taxon>
        <taxon>Anabaena azotica</taxon>
    </lineage>
</organism>
<evidence type="ECO:0000313" key="2">
    <source>
        <dbReference type="Proteomes" id="UP000661112"/>
    </source>
</evidence>
<evidence type="ECO:0000313" key="1">
    <source>
        <dbReference type="EMBL" id="MBD2502196.1"/>
    </source>
</evidence>
<protein>
    <submittedName>
        <fullName evidence="1">Uncharacterized protein</fullName>
    </submittedName>
</protein>
<proteinExistence type="predicted"/>
<sequence>MAIGLDKFERRCWRSQCLATLPRSRKRSRRVPAGYADEQDDRFFALCTSLGLPRHYNLSFT</sequence>
<comment type="caution">
    <text evidence="1">The sequence shown here is derived from an EMBL/GenBank/DDBJ whole genome shotgun (WGS) entry which is preliminary data.</text>
</comment>
<name>A0ABR8D6P2_9NOST</name>
<gene>
    <name evidence="1" type="ORF">H6G83_16525</name>
</gene>
<reference evidence="1 2" key="1">
    <citation type="journal article" date="2020" name="ISME J.">
        <title>Comparative genomics reveals insights into cyanobacterial evolution and habitat adaptation.</title>
        <authorList>
            <person name="Chen M.Y."/>
            <person name="Teng W.K."/>
            <person name="Zhao L."/>
            <person name="Hu C.X."/>
            <person name="Zhou Y.K."/>
            <person name="Han B.P."/>
            <person name="Song L.R."/>
            <person name="Shu W.S."/>
        </authorList>
    </citation>
    <scope>NUCLEOTIDE SEQUENCE [LARGE SCALE GENOMIC DNA]</scope>
    <source>
        <strain evidence="1 2">FACHB-119</strain>
    </source>
</reference>
<keyword evidence="2" id="KW-1185">Reference proteome</keyword>
<dbReference type="RefSeq" id="WP_190474220.1">
    <property type="nucleotide sequence ID" value="NZ_JACJSG010000021.1"/>
</dbReference>
<dbReference type="EMBL" id="JACJSG010000021">
    <property type="protein sequence ID" value="MBD2502196.1"/>
    <property type="molecule type" value="Genomic_DNA"/>
</dbReference>